<keyword evidence="3" id="KW-0805">Transcription regulation</keyword>
<accession>A0ABW6ATX8</accession>
<dbReference type="InterPro" id="IPR007492">
    <property type="entry name" value="LytTR_DNA-bd_dom"/>
</dbReference>
<dbReference type="RefSeq" id="WP_381508359.1">
    <property type="nucleotide sequence ID" value="NZ_JBHUOM010000048.1"/>
</dbReference>
<keyword evidence="10" id="KW-1185">Reference proteome</keyword>
<dbReference type="PROSITE" id="PS50930">
    <property type="entry name" value="HTH_LYTTR"/>
    <property type="match status" value="1"/>
</dbReference>
<dbReference type="PANTHER" id="PTHR48111">
    <property type="entry name" value="REGULATOR OF RPOS"/>
    <property type="match status" value="1"/>
</dbReference>
<dbReference type="InterPro" id="IPR039420">
    <property type="entry name" value="WalR-like"/>
</dbReference>
<dbReference type="SMART" id="SM00850">
    <property type="entry name" value="LytTR"/>
    <property type="match status" value="1"/>
</dbReference>
<evidence type="ECO:0000259" key="8">
    <source>
        <dbReference type="PROSITE" id="PS50930"/>
    </source>
</evidence>
<keyword evidence="2" id="KW-0902">Two-component regulatory system</keyword>
<dbReference type="PANTHER" id="PTHR48111:SF1">
    <property type="entry name" value="TWO-COMPONENT RESPONSE REGULATOR ORR33"/>
    <property type="match status" value="1"/>
</dbReference>
<dbReference type="SUPFAM" id="SSF52172">
    <property type="entry name" value="CheY-like"/>
    <property type="match status" value="1"/>
</dbReference>
<keyword evidence="1 6" id="KW-0597">Phosphoprotein</keyword>
<evidence type="ECO:0000313" key="9">
    <source>
        <dbReference type="EMBL" id="MFD2937878.1"/>
    </source>
</evidence>
<evidence type="ECO:0000256" key="1">
    <source>
        <dbReference type="ARBA" id="ARBA00022553"/>
    </source>
</evidence>
<keyword evidence="4" id="KW-0238">DNA-binding</keyword>
<organism evidence="9 10">
    <name type="scientific">Spirosoma flavum</name>
    <dbReference type="NCBI Taxonomy" id="2048557"/>
    <lineage>
        <taxon>Bacteria</taxon>
        <taxon>Pseudomonadati</taxon>
        <taxon>Bacteroidota</taxon>
        <taxon>Cytophagia</taxon>
        <taxon>Cytophagales</taxon>
        <taxon>Cytophagaceae</taxon>
        <taxon>Spirosoma</taxon>
    </lineage>
</organism>
<evidence type="ECO:0000313" key="10">
    <source>
        <dbReference type="Proteomes" id="UP001597512"/>
    </source>
</evidence>
<name>A0ABW6ATX8_9BACT</name>
<feature type="modified residue" description="4-aspartylphosphate" evidence="6">
    <location>
        <position position="53"/>
    </location>
</feature>
<dbReference type="PROSITE" id="PS50110">
    <property type="entry name" value="RESPONSE_REGULATORY"/>
    <property type="match status" value="1"/>
</dbReference>
<gene>
    <name evidence="9" type="ORF">ACFS25_29200</name>
</gene>
<evidence type="ECO:0000256" key="4">
    <source>
        <dbReference type="ARBA" id="ARBA00023125"/>
    </source>
</evidence>
<comment type="caution">
    <text evidence="9">The sequence shown here is derived from an EMBL/GenBank/DDBJ whole genome shotgun (WGS) entry which is preliminary data.</text>
</comment>
<dbReference type="Proteomes" id="UP001597512">
    <property type="component" value="Unassembled WGS sequence"/>
</dbReference>
<dbReference type="Gene3D" id="3.40.50.2300">
    <property type="match status" value="1"/>
</dbReference>
<dbReference type="CDD" id="cd17574">
    <property type="entry name" value="REC_OmpR"/>
    <property type="match status" value="1"/>
</dbReference>
<evidence type="ECO:0000256" key="3">
    <source>
        <dbReference type="ARBA" id="ARBA00023015"/>
    </source>
</evidence>
<evidence type="ECO:0000256" key="5">
    <source>
        <dbReference type="ARBA" id="ARBA00023163"/>
    </source>
</evidence>
<sequence length="276" mass="31029">MTPQLLIIEDEDQIRENLVELLTLSGFKVAAASTGMSGVSQALQHPPDLILCDITMPQMDGYQVLETVRASPFIAHVPFVFLTAKADMVDLRRGMDLGADDYLTKPFTTKDLLAAIDTRLKRYQLAPVPRPPTFFLHTLQGHDEKGVMILLATDCLYFYVKNRQSFVRHHLGTFQINLSLDTLAAQLDPAQFFRANRQVLLNRKTVQKYTYWHDGKYCLFLEIAGQPQETTLAKARFRSFKDWLSGRGVVSQEVTGLTSTALGQYTPTVAPPLGQH</sequence>
<reference evidence="10" key="1">
    <citation type="journal article" date="2019" name="Int. J. Syst. Evol. Microbiol.">
        <title>The Global Catalogue of Microorganisms (GCM) 10K type strain sequencing project: providing services to taxonomists for standard genome sequencing and annotation.</title>
        <authorList>
            <consortium name="The Broad Institute Genomics Platform"/>
            <consortium name="The Broad Institute Genome Sequencing Center for Infectious Disease"/>
            <person name="Wu L."/>
            <person name="Ma J."/>
        </authorList>
    </citation>
    <scope>NUCLEOTIDE SEQUENCE [LARGE SCALE GENOMIC DNA]</scope>
    <source>
        <strain evidence="10">KCTC 52490</strain>
    </source>
</reference>
<evidence type="ECO:0000259" key="7">
    <source>
        <dbReference type="PROSITE" id="PS50110"/>
    </source>
</evidence>
<dbReference type="SMART" id="SM00448">
    <property type="entry name" value="REC"/>
    <property type="match status" value="1"/>
</dbReference>
<dbReference type="InterPro" id="IPR011006">
    <property type="entry name" value="CheY-like_superfamily"/>
</dbReference>
<proteinExistence type="predicted"/>
<evidence type="ECO:0000256" key="2">
    <source>
        <dbReference type="ARBA" id="ARBA00023012"/>
    </source>
</evidence>
<dbReference type="Pfam" id="PF04397">
    <property type="entry name" value="LytTR"/>
    <property type="match status" value="1"/>
</dbReference>
<feature type="domain" description="Response regulatory" evidence="7">
    <location>
        <begin position="4"/>
        <end position="120"/>
    </location>
</feature>
<evidence type="ECO:0000256" key="6">
    <source>
        <dbReference type="PROSITE-ProRule" id="PRU00169"/>
    </source>
</evidence>
<feature type="domain" description="HTH LytTR-type" evidence="8">
    <location>
        <begin position="139"/>
        <end position="246"/>
    </location>
</feature>
<dbReference type="EMBL" id="JBHUOM010000048">
    <property type="protein sequence ID" value="MFD2937878.1"/>
    <property type="molecule type" value="Genomic_DNA"/>
</dbReference>
<keyword evidence="5" id="KW-0804">Transcription</keyword>
<dbReference type="Gene3D" id="2.40.50.1020">
    <property type="entry name" value="LytTr DNA-binding domain"/>
    <property type="match status" value="1"/>
</dbReference>
<protein>
    <submittedName>
        <fullName evidence="9">Response regulator</fullName>
    </submittedName>
</protein>
<dbReference type="Pfam" id="PF00072">
    <property type="entry name" value="Response_reg"/>
    <property type="match status" value="1"/>
</dbReference>
<dbReference type="InterPro" id="IPR001789">
    <property type="entry name" value="Sig_transdc_resp-reg_receiver"/>
</dbReference>